<evidence type="ECO:0000313" key="1">
    <source>
        <dbReference type="EMBL" id="MYL26813.1"/>
    </source>
</evidence>
<proteinExistence type="predicted"/>
<name>A0A9X4YCX2_9GAMM</name>
<evidence type="ECO:0008006" key="3">
    <source>
        <dbReference type="Google" id="ProtNLM"/>
    </source>
</evidence>
<organism evidence="1 2">
    <name type="scientific">Vreelandella halophila</name>
    <dbReference type="NCBI Taxonomy" id="86177"/>
    <lineage>
        <taxon>Bacteria</taxon>
        <taxon>Pseudomonadati</taxon>
        <taxon>Pseudomonadota</taxon>
        <taxon>Gammaproteobacteria</taxon>
        <taxon>Oceanospirillales</taxon>
        <taxon>Halomonadaceae</taxon>
        <taxon>Vreelandella</taxon>
    </lineage>
</organism>
<dbReference type="AlphaFoldDB" id="A0A9X4YCX2"/>
<reference evidence="1 2" key="1">
    <citation type="submission" date="2019-11" db="EMBL/GenBank/DDBJ databases">
        <title>Genome sequences of 17 halophilic strains isolated from different environments.</title>
        <authorList>
            <person name="Furrow R.E."/>
        </authorList>
    </citation>
    <scope>NUCLEOTIDE SEQUENCE [LARGE SCALE GENOMIC DNA]</scope>
    <source>
        <strain evidence="1 2">22507_15_FS</strain>
    </source>
</reference>
<dbReference type="EMBL" id="WMEX01000004">
    <property type="protein sequence ID" value="MYL26813.1"/>
    <property type="molecule type" value="Genomic_DNA"/>
</dbReference>
<protein>
    <recommendedName>
        <fullName evidence="3">Glycosyltransferase family 1 protein</fullName>
    </recommendedName>
</protein>
<sequence>MTENPWREQLVYFVHRGLSDWQDLDQQIERHGLDQVLLGCRNGRDAWVISTYTRLRSRDYPVKLIDHFVPGALCIAHRDDIASAPGVWRSFNVAIRADRERTFISDLEVVQSPAVVDAPGVYYLPHWPQPALIPRDPERGDRFERLGFFGPRKNLAACFRTPEFAEQLQALGVELVIQEEREQWHDYSDIDAVIAVRDGLPYFLAGKPPAKLFNAWRAGCLAFVGSEPAFHHYRQSEDDFIHVINAEELLDRIRVIKETPGLYDRLRLRAEQLGATVDVQHIEDTWIAFLESTALSGYNDWCARSLWHRYIRSLLSHGYRLFRRFLRGNLYTRGYDVEGNPLGNRRTFKRRLALIADGFLSAWDRRQRARNP</sequence>
<dbReference type="Proteomes" id="UP000460751">
    <property type="component" value="Unassembled WGS sequence"/>
</dbReference>
<dbReference type="RefSeq" id="WP_160898776.1">
    <property type="nucleotide sequence ID" value="NZ_WMEX01000004.1"/>
</dbReference>
<evidence type="ECO:0000313" key="2">
    <source>
        <dbReference type="Proteomes" id="UP000460751"/>
    </source>
</evidence>
<accession>A0A9X4YCX2</accession>
<keyword evidence="2" id="KW-1185">Reference proteome</keyword>
<gene>
    <name evidence="1" type="ORF">GLW01_08395</name>
</gene>
<dbReference type="OrthoDB" id="5472311at2"/>
<comment type="caution">
    <text evidence="1">The sequence shown here is derived from an EMBL/GenBank/DDBJ whole genome shotgun (WGS) entry which is preliminary data.</text>
</comment>